<dbReference type="InterPro" id="IPR050194">
    <property type="entry name" value="Glycosyltransferase_grp1"/>
</dbReference>
<protein>
    <submittedName>
        <fullName evidence="4">Glycosyltransferase WbuB</fullName>
    </submittedName>
</protein>
<dbReference type="PANTHER" id="PTHR45947:SF3">
    <property type="entry name" value="SULFOQUINOVOSYL TRANSFERASE SQD2"/>
    <property type="match status" value="1"/>
</dbReference>
<organism evidence="4 5">
    <name type="scientific">Pseudonocardia sulfidoxydans NBRC 16205</name>
    <dbReference type="NCBI Taxonomy" id="1223511"/>
    <lineage>
        <taxon>Bacteria</taxon>
        <taxon>Bacillati</taxon>
        <taxon>Actinomycetota</taxon>
        <taxon>Actinomycetes</taxon>
        <taxon>Pseudonocardiales</taxon>
        <taxon>Pseudonocardiaceae</taxon>
        <taxon>Pseudonocardia</taxon>
    </lineage>
</organism>
<dbReference type="RefSeq" id="WP_246115176.1">
    <property type="nucleotide sequence ID" value="NZ_BJVJ01000035.1"/>
</dbReference>
<reference evidence="4 5" key="1">
    <citation type="submission" date="2019-07" db="EMBL/GenBank/DDBJ databases">
        <title>Whole genome shotgun sequence of Pseudonocardia sulfidoxydans NBRC 16205.</title>
        <authorList>
            <person name="Hosoyama A."/>
            <person name="Uohara A."/>
            <person name="Ohji S."/>
            <person name="Ichikawa N."/>
        </authorList>
    </citation>
    <scope>NUCLEOTIDE SEQUENCE [LARGE SCALE GENOMIC DNA]</scope>
    <source>
        <strain evidence="4 5">NBRC 16205</strain>
    </source>
</reference>
<keyword evidence="2 4" id="KW-0808">Transferase</keyword>
<evidence type="ECO:0000256" key="1">
    <source>
        <dbReference type="ARBA" id="ARBA00022676"/>
    </source>
</evidence>
<dbReference type="Proteomes" id="UP000321685">
    <property type="component" value="Unassembled WGS sequence"/>
</dbReference>
<accession>A0A511DI92</accession>
<dbReference type="PANTHER" id="PTHR45947">
    <property type="entry name" value="SULFOQUINOVOSYL TRANSFERASE SQD2"/>
    <property type="match status" value="1"/>
</dbReference>
<evidence type="ECO:0000313" key="5">
    <source>
        <dbReference type="Proteomes" id="UP000321685"/>
    </source>
</evidence>
<dbReference type="GO" id="GO:0016758">
    <property type="term" value="F:hexosyltransferase activity"/>
    <property type="evidence" value="ECO:0007669"/>
    <property type="project" value="TreeGrafter"/>
</dbReference>
<comment type="caution">
    <text evidence="4">The sequence shown here is derived from an EMBL/GenBank/DDBJ whole genome shotgun (WGS) entry which is preliminary data.</text>
</comment>
<keyword evidence="1" id="KW-0328">Glycosyltransferase</keyword>
<proteinExistence type="predicted"/>
<dbReference type="InterPro" id="IPR028098">
    <property type="entry name" value="Glyco_trans_4-like_N"/>
</dbReference>
<dbReference type="AlphaFoldDB" id="A0A511DI92"/>
<evidence type="ECO:0000256" key="2">
    <source>
        <dbReference type="ARBA" id="ARBA00022679"/>
    </source>
</evidence>
<feature type="domain" description="Glycosyltransferase subfamily 4-like N-terminal" evidence="3">
    <location>
        <begin position="27"/>
        <end position="202"/>
    </location>
</feature>
<evidence type="ECO:0000259" key="3">
    <source>
        <dbReference type="Pfam" id="PF13439"/>
    </source>
</evidence>
<name>A0A511DI92_9PSEU</name>
<dbReference type="Pfam" id="PF13439">
    <property type="entry name" value="Glyco_transf_4"/>
    <property type="match status" value="1"/>
</dbReference>
<gene>
    <name evidence="4" type="ORF">PSU4_34790</name>
</gene>
<dbReference type="Gene3D" id="3.40.50.2000">
    <property type="entry name" value="Glycogen Phosphorylase B"/>
    <property type="match status" value="2"/>
</dbReference>
<keyword evidence="5" id="KW-1185">Reference proteome</keyword>
<dbReference type="EMBL" id="BJVJ01000035">
    <property type="protein sequence ID" value="GEL24525.1"/>
    <property type="molecule type" value="Genomic_DNA"/>
</dbReference>
<dbReference type="SUPFAM" id="SSF53756">
    <property type="entry name" value="UDP-Glycosyltransferase/glycogen phosphorylase"/>
    <property type="match status" value="1"/>
</dbReference>
<evidence type="ECO:0000313" key="4">
    <source>
        <dbReference type="EMBL" id="GEL24525.1"/>
    </source>
</evidence>
<dbReference type="Pfam" id="PF13692">
    <property type="entry name" value="Glyco_trans_1_4"/>
    <property type="match status" value="1"/>
</dbReference>
<dbReference type="CDD" id="cd03794">
    <property type="entry name" value="GT4_WbuB-like"/>
    <property type="match status" value="1"/>
</dbReference>
<sequence length="402" mass="44691">MRFRRRVSGRHVCIVVQNLPVPFDRRVWLECKALVAAGYEVSVVCPKGPGDPSYQELDGVHIVKYRAFPPITRQVMFLAEYAYSILATLLGLAKVWRRSRFTVVQVCNPPDVLWTAVLPFTLLFGVRMVFDQHDLCPELYESRFESPAALPYKALVLAERATYALSSHVISTNESYRRVAMTRGRKKPSDVTVVRTGPDPDRMRRREPDAALRRGHRHLLVYIGVMGPQDGVDLAIRAMEHIVGTRGRTDVALTLIGDGDAAPALRALTTELGLDEHVTFTGRAPDDVVKGVMSTADLGLSPDPKNALNDVSTMNKTMEYMAFELPVVAFDLVETKVSAAEAAVYATPNDVAEYGDAVLALLDDEVSRKQMGEAGRRRVEDVLAWRHQIPPYVGVYDRLIGS</sequence>
<dbReference type="GO" id="GO:1901137">
    <property type="term" value="P:carbohydrate derivative biosynthetic process"/>
    <property type="evidence" value="ECO:0007669"/>
    <property type="project" value="UniProtKB-ARBA"/>
</dbReference>